<dbReference type="PANTHER" id="PTHR30097:SF15">
    <property type="entry name" value="CATION EFFLUX SYSTEM PROTEIN CUSB"/>
    <property type="match status" value="1"/>
</dbReference>
<dbReference type="InterPro" id="IPR058649">
    <property type="entry name" value="CzcB_C"/>
</dbReference>
<dbReference type="InterPro" id="IPR058647">
    <property type="entry name" value="BSH_CzcB-like"/>
</dbReference>
<dbReference type="Pfam" id="PF25975">
    <property type="entry name" value="CzcB_C"/>
    <property type="match status" value="1"/>
</dbReference>
<dbReference type="PANTHER" id="PTHR30097">
    <property type="entry name" value="CATION EFFLUX SYSTEM PROTEIN CUSB"/>
    <property type="match status" value="1"/>
</dbReference>
<dbReference type="PROSITE" id="PS51257">
    <property type="entry name" value="PROKAR_LIPOPROTEIN"/>
    <property type="match status" value="1"/>
</dbReference>
<dbReference type="Gene3D" id="2.40.420.20">
    <property type="match status" value="1"/>
</dbReference>
<keyword evidence="1" id="KW-0813">Transport</keyword>
<evidence type="ECO:0000259" key="2">
    <source>
        <dbReference type="Pfam" id="PF25973"/>
    </source>
</evidence>
<dbReference type="GO" id="GO:0060003">
    <property type="term" value="P:copper ion export"/>
    <property type="evidence" value="ECO:0007669"/>
    <property type="project" value="TreeGrafter"/>
</dbReference>
<dbReference type="InterPro" id="IPR051909">
    <property type="entry name" value="MFP_Cation_Efflux"/>
</dbReference>
<evidence type="ECO:0000259" key="3">
    <source>
        <dbReference type="Pfam" id="PF25975"/>
    </source>
</evidence>
<dbReference type="EMBL" id="LAZR01003210">
    <property type="protein sequence ID" value="KKN20768.1"/>
    <property type="molecule type" value="Genomic_DNA"/>
</dbReference>
<evidence type="ECO:0000313" key="4">
    <source>
        <dbReference type="EMBL" id="KKN20768.1"/>
    </source>
</evidence>
<dbReference type="NCBIfam" id="TIGR01730">
    <property type="entry name" value="RND_mfp"/>
    <property type="match status" value="1"/>
</dbReference>
<feature type="domain" description="CzcB-like C-terminal circularly permuted SH3-like" evidence="3">
    <location>
        <begin position="442"/>
        <end position="503"/>
    </location>
</feature>
<dbReference type="GO" id="GO:0015679">
    <property type="term" value="P:plasma membrane copper ion transport"/>
    <property type="evidence" value="ECO:0007669"/>
    <property type="project" value="TreeGrafter"/>
</dbReference>
<feature type="domain" description="CzcB-like barrel-sandwich hybrid" evidence="2">
    <location>
        <begin position="196"/>
        <end position="352"/>
    </location>
</feature>
<dbReference type="Pfam" id="PF25973">
    <property type="entry name" value="BSH_CzcB"/>
    <property type="match status" value="1"/>
</dbReference>
<dbReference type="Gene3D" id="1.10.287.470">
    <property type="entry name" value="Helix hairpin bin"/>
    <property type="match status" value="1"/>
</dbReference>
<dbReference type="AlphaFoldDB" id="A0A0F9RU78"/>
<accession>A0A0F9RU78</accession>
<dbReference type="GO" id="GO:0022857">
    <property type="term" value="F:transmembrane transporter activity"/>
    <property type="evidence" value="ECO:0007669"/>
    <property type="project" value="InterPro"/>
</dbReference>
<dbReference type="Gene3D" id="2.40.30.170">
    <property type="match status" value="1"/>
</dbReference>
<dbReference type="InterPro" id="IPR006143">
    <property type="entry name" value="RND_pump_MFP"/>
</dbReference>
<dbReference type="GO" id="GO:0030288">
    <property type="term" value="C:outer membrane-bounded periplasmic space"/>
    <property type="evidence" value="ECO:0007669"/>
    <property type="project" value="TreeGrafter"/>
</dbReference>
<gene>
    <name evidence="4" type="ORF">LCGC14_0932180</name>
</gene>
<proteinExistence type="predicted"/>
<sequence length="519" mass="57481">MKDKIICFLVVLVFLTAFGCTSKKDAARDDEYSVALTEWSEKLEVFMEYQMPTPGEEISFGVHLTDLSDFKPITEGVLELEFINESSGQKSVARADHPIRDGIFTPKHTFDETGVYKFGLILESSKVSGRLNLGTIQVYESLSPQDDDEKKSLDEVSFLKEQQWKMDFRVGSLQKHTITQTISVPGKIVPAAYKMAKISPPLDGKIAIDKNIALPRQGDMVRSGDVLAIIEPSLASFSSSDEYQIDLEVENSKTKLKLAQSELERLKKLFEKDAVPKKRLLESEAGFAIAEANYNKALKKKKAFQKIKLQPGSETQSSYYYLRSPIAGRIVDLKYILGEQVKAGEIIMTILDDTKVWLEISVFENDINKIKNSRGGYFISTDKSKTYGIAQYKGKLIFSGSVIDENTRTVSTIYEISNPLSEFLVGSFVTAYLNTAEAIETLAIPKSAVFDSGGNKVCFIQLGGETFEKRAIELGPEGQNYIQILAGALEGEKVVVQGGYAVKLAAEASGKKVGEGHFH</sequence>
<comment type="caution">
    <text evidence="4">The sequence shown here is derived from an EMBL/GenBank/DDBJ whole genome shotgun (WGS) entry which is preliminary data.</text>
</comment>
<reference evidence="4" key="1">
    <citation type="journal article" date="2015" name="Nature">
        <title>Complex archaea that bridge the gap between prokaryotes and eukaryotes.</title>
        <authorList>
            <person name="Spang A."/>
            <person name="Saw J.H."/>
            <person name="Jorgensen S.L."/>
            <person name="Zaremba-Niedzwiedzka K."/>
            <person name="Martijn J."/>
            <person name="Lind A.E."/>
            <person name="van Eijk R."/>
            <person name="Schleper C."/>
            <person name="Guy L."/>
            <person name="Ettema T.J."/>
        </authorList>
    </citation>
    <scope>NUCLEOTIDE SEQUENCE</scope>
</reference>
<organism evidence="4">
    <name type="scientific">marine sediment metagenome</name>
    <dbReference type="NCBI Taxonomy" id="412755"/>
    <lineage>
        <taxon>unclassified sequences</taxon>
        <taxon>metagenomes</taxon>
        <taxon>ecological metagenomes</taxon>
    </lineage>
</organism>
<evidence type="ECO:0000256" key="1">
    <source>
        <dbReference type="ARBA" id="ARBA00022448"/>
    </source>
</evidence>
<protein>
    <submittedName>
        <fullName evidence="4">Uncharacterized protein</fullName>
    </submittedName>
</protein>
<dbReference type="SUPFAM" id="SSF111369">
    <property type="entry name" value="HlyD-like secretion proteins"/>
    <property type="match status" value="1"/>
</dbReference>
<dbReference type="GO" id="GO:0016020">
    <property type="term" value="C:membrane"/>
    <property type="evidence" value="ECO:0007669"/>
    <property type="project" value="InterPro"/>
</dbReference>
<name>A0A0F9RU78_9ZZZZ</name>
<dbReference type="GO" id="GO:0046914">
    <property type="term" value="F:transition metal ion binding"/>
    <property type="evidence" value="ECO:0007669"/>
    <property type="project" value="TreeGrafter"/>
</dbReference>
<dbReference type="Gene3D" id="2.40.50.100">
    <property type="match status" value="1"/>
</dbReference>